<sequence>MAKFGSDRANLDPTDVRNRMLLSAQEVAEVQAQAGRGQVTGGKGKFKGDYKGAKNSGNGGEAGARRCFK</sequence>
<accession>A0ACC0WNW4</accession>
<reference evidence="1 2" key="1">
    <citation type="journal article" date="2022" name="bioRxiv">
        <title>The genome of the oomycete Peronosclerospora sorghi, a cosmopolitan pathogen of maize and sorghum, is inflated with dispersed pseudogenes.</title>
        <authorList>
            <person name="Fletcher K."/>
            <person name="Martin F."/>
            <person name="Isakeit T."/>
            <person name="Cavanaugh K."/>
            <person name="Magill C."/>
            <person name="Michelmore R."/>
        </authorList>
    </citation>
    <scope>NUCLEOTIDE SEQUENCE [LARGE SCALE GENOMIC DNA]</scope>
    <source>
        <strain evidence="1">P6</strain>
    </source>
</reference>
<proteinExistence type="predicted"/>
<dbReference type="Proteomes" id="UP001163321">
    <property type="component" value="Chromosome 11"/>
</dbReference>
<organism evidence="1 2">
    <name type="scientific">Peronosclerospora sorghi</name>
    <dbReference type="NCBI Taxonomy" id="230839"/>
    <lineage>
        <taxon>Eukaryota</taxon>
        <taxon>Sar</taxon>
        <taxon>Stramenopiles</taxon>
        <taxon>Oomycota</taxon>
        <taxon>Peronosporomycetes</taxon>
        <taxon>Peronosporales</taxon>
        <taxon>Peronosporaceae</taxon>
        <taxon>Peronosclerospora</taxon>
    </lineage>
</organism>
<name>A0ACC0WNW4_9STRA</name>
<evidence type="ECO:0000313" key="2">
    <source>
        <dbReference type="Proteomes" id="UP001163321"/>
    </source>
</evidence>
<dbReference type="EMBL" id="CM047590">
    <property type="protein sequence ID" value="KAI9919431.1"/>
    <property type="molecule type" value="Genomic_DNA"/>
</dbReference>
<keyword evidence="2" id="KW-1185">Reference proteome</keyword>
<evidence type="ECO:0000313" key="1">
    <source>
        <dbReference type="EMBL" id="KAI9919431.1"/>
    </source>
</evidence>
<comment type="caution">
    <text evidence="1">The sequence shown here is derived from an EMBL/GenBank/DDBJ whole genome shotgun (WGS) entry which is preliminary data.</text>
</comment>
<gene>
    <name evidence="1" type="ORF">PsorP6_017483</name>
</gene>
<protein>
    <submittedName>
        <fullName evidence="1">Uncharacterized protein</fullName>
    </submittedName>
</protein>